<dbReference type="PANTHER" id="PTHR47358:SF2">
    <property type="entry name" value="E3 UBIQUITIN-PROTEIN LIGASE HOS1"/>
    <property type="match status" value="1"/>
</dbReference>
<dbReference type="OrthoDB" id="20729at2759"/>
<organism evidence="1 2">
    <name type="scientific">Genlisea aurea</name>
    <dbReference type="NCBI Taxonomy" id="192259"/>
    <lineage>
        <taxon>Eukaryota</taxon>
        <taxon>Viridiplantae</taxon>
        <taxon>Streptophyta</taxon>
        <taxon>Embryophyta</taxon>
        <taxon>Tracheophyta</taxon>
        <taxon>Spermatophyta</taxon>
        <taxon>Magnoliopsida</taxon>
        <taxon>eudicotyledons</taxon>
        <taxon>Gunneridae</taxon>
        <taxon>Pentapetalae</taxon>
        <taxon>asterids</taxon>
        <taxon>lamiids</taxon>
        <taxon>Lamiales</taxon>
        <taxon>Lentibulariaceae</taxon>
        <taxon>Genlisea</taxon>
    </lineage>
</organism>
<evidence type="ECO:0000313" key="2">
    <source>
        <dbReference type="Proteomes" id="UP000015453"/>
    </source>
</evidence>
<evidence type="ECO:0000313" key="1">
    <source>
        <dbReference type="EMBL" id="EPS61075.1"/>
    </source>
</evidence>
<dbReference type="GO" id="GO:0004842">
    <property type="term" value="F:ubiquitin-protein transferase activity"/>
    <property type="evidence" value="ECO:0007669"/>
    <property type="project" value="InterPro"/>
</dbReference>
<dbReference type="InterPro" id="IPR044718">
    <property type="entry name" value="HOS1"/>
</dbReference>
<feature type="non-terminal residue" evidence="1">
    <location>
        <position position="229"/>
    </location>
</feature>
<comment type="caution">
    <text evidence="1">The sequence shown here is derived from an EMBL/GenBank/DDBJ whole genome shotgun (WGS) entry which is preliminary data.</text>
</comment>
<dbReference type="EMBL" id="AUSU01007098">
    <property type="protein sequence ID" value="EPS61075.1"/>
    <property type="molecule type" value="Genomic_DNA"/>
</dbReference>
<protein>
    <recommendedName>
        <fullName evidence="3">RING-type domain-containing protein</fullName>
    </recommendedName>
</protein>
<feature type="non-terminal residue" evidence="1">
    <location>
        <position position="1"/>
    </location>
</feature>
<proteinExistence type="predicted"/>
<accession>S8C2P5</accession>
<reference evidence="1 2" key="1">
    <citation type="journal article" date="2013" name="BMC Genomics">
        <title>The miniature genome of a carnivorous plant Genlisea aurea contains a low number of genes and short non-coding sequences.</title>
        <authorList>
            <person name="Leushkin E.V."/>
            <person name="Sutormin R.A."/>
            <person name="Nabieva E.R."/>
            <person name="Penin A.A."/>
            <person name="Kondrashov A.S."/>
            <person name="Logacheva M.D."/>
        </authorList>
    </citation>
    <scope>NUCLEOTIDE SEQUENCE [LARGE SCALE GENOMIC DNA]</scope>
</reference>
<dbReference type="PANTHER" id="PTHR47358">
    <property type="entry name" value="E3 UBIQUITIN-PROTEIN LIGASE HOS1"/>
    <property type="match status" value="1"/>
</dbReference>
<gene>
    <name evidence="1" type="ORF">M569_13725</name>
</gene>
<evidence type="ECO:0008006" key="3">
    <source>
        <dbReference type="Google" id="ProtNLM"/>
    </source>
</evidence>
<keyword evidence="2" id="KW-1185">Reference proteome</keyword>
<dbReference type="Proteomes" id="UP000015453">
    <property type="component" value="Unassembled WGS sequence"/>
</dbReference>
<dbReference type="AlphaFoldDB" id="S8C2P5"/>
<dbReference type="GO" id="GO:0016567">
    <property type="term" value="P:protein ubiquitination"/>
    <property type="evidence" value="ECO:0007669"/>
    <property type="project" value="InterPro"/>
</dbReference>
<sequence length="229" mass="25652">QKALLRLASIDDPIELCHEAKIERCRASRDMEDCAAFVQRVLVSCGHASLCDECIHECEVCPVCGVPLPNGSDDEFPLRLYDECYEANLVPEMYVDGLLGKIDGDHEQIAGVRRLHSLFDVSLEHNLVSLICHYVTDVCMDDRAVSTDPNSAFLLDAKVVIDWCRLRFKNVLTELQVIYNLTVVEMTNKLSILLKILSKLIGLANILEVFKSSRGTTSILLDSILKTKQ</sequence>
<name>S8C2P5_9LAMI</name>